<dbReference type="Proteomes" id="UP001203136">
    <property type="component" value="Unassembled WGS sequence"/>
</dbReference>
<dbReference type="CDD" id="cd06253">
    <property type="entry name" value="M14_ASTE_ASPA-like"/>
    <property type="match status" value="1"/>
</dbReference>
<dbReference type="Proteomes" id="UP001300871">
    <property type="component" value="Unassembled WGS sequence"/>
</dbReference>
<dbReference type="EMBL" id="JAINVB010000001">
    <property type="protein sequence ID" value="MCK0085717.1"/>
    <property type="molecule type" value="Genomic_DNA"/>
</dbReference>
<comment type="caution">
    <text evidence="6">The sequence shown here is derived from an EMBL/GenBank/DDBJ whole genome shotgun (WGS) entry which is preliminary data.</text>
</comment>
<accession>A0AAW6B2X4</accession>
<dbReference type="Pfam" id="PF24827">
    <property type="entry name" value="AstE_AspA_cat"/>
    <property type="match status" value="1"/>
</dbReference>
<dbReference type="Gene3D" id="3.40.630.10">
    <property type="entry name" value="Zn peptidases"/>
    <property type="match status" value="1"/>
</dbReference>
<keyword evidence="4" id="KW-0862">Zinc</keyword>
<dbReference type="SUPFAM" id="SSF53187">
    <property type="entry name" value="Zn-dependent exopeptidases"/>
    <property type="match status" value="1"/>
</dbReference>
<gene>
    <name evidence="6" type="ORF">K5I21_07520</name>
    <name evidence="7" type="ORF">PM006_22750</name>
</gene>
<name>A0AAW6B2X4_CLOSY</name>
<keyword evidence="2" id="KW-0479">Metal-binding</keyword>
<evidence type="ECO:0000259" key="5">
    <source>
        <dbReference type="Pfam" id="PF24827"/>
    </source>
</evidence>
<evidence type="ECO:0000313" key="6">
    <source>
        <dbReference type="EMBL" id="MCK0085717.1"/>
    </source>
</evidence>
<evidence type="ECO:0000256" key="2">
    <source>
        <dbReference type="ARBA" id="ARBA00022723"/>
    </source>
</evidence>
<dbReference type="PANTHER" id="PTHR37326:SF1">
    <property type="entry name" value="BLL3975 PROTEIN"/>
    <property type="match status" value="1"/>
</dbReference>
<reference evidence="7" key="2">
    <citation type="submission" date="2023-01" db="EMBL/GenBank/DDBJ databases">
        <title>Human gut microbiome strain richness.</title>
        <authorList>
            <person name="Chen-Liaw A."/>
        </authorList>
    </citation>
    <scope>NUCLEOTIDE SEQUENCE</scope>
    <source>
        <strain evidence="7">B1_m1001713B170214d0_201011</strain>
    </source>
</reference>
<evidence type="ECO:0000313" key="7">
    <source>
        <dbReference type="EMBL" id="MDB2003032.1"/>
    </source>
</evidence>
<organism evidence="6 8">
    <name type="scientific">Clostridium symbiosum</name>
    <name type="common">Bacteroides symbiosus</name>
    <dbReference type="NCBI Taxonomy" id="1512"/>
    <lineage>
        <taxon>Bacteria</taxon>
        <taxon>Bacillati</taxon>
        <taxon>Bacillota</taxon>
        <taxon>Clostridia</taxon>
        <taxon>Lachnospirales</taxon>
        <taxon>Lachnospiraceae</taxon>
        <taxon>Otoolea</taxon>
    </lineage>
</organism>
<dbReference type="RefSeq" id="WP_003510673.1">
    <property type="nucleotide sequence ID" value="NZ_BAABZD010000004.1"/>
</dbReference>
<evidence type="ECO:0000313" key="8">
    <source>
        <dbReference type="Proteomes" id="UP001203136"/>
    </source>
</evidence>
<dbReference type="AlphaFoldDB" id="A0AAW6B2X4"/>
<dbReference type="EMBL" id="JAQLGM010000117">
    <property type="protein sequence ID" value="MDB2003032.1"/>
    <property type="molecule type" value="Genomic_DNA"/>
</dbReference>
<reference evidence="6" key="1">
    <citation type="journal article" date="2022" name="Cell Host Microbe">
        <title>Colonization of the live biotherapeutic product VE303 and modulation of the microbiota and metabolites in healthy volunteers.</title>
        <authorList>
            <person name="Dsouza M."/>
            <person name="Menon R."/>
            <person name="Crossette E."/>
            <person name="Bhattarai S.K."/>
            <person name="Schneider J."/>
            <person name="Kim Y.G."/>
            <person name="Reddy S."/>
            <person name="Caballero S."/>
            <person name="Felix C."/>
            <person name="Cornacchione L."/>
            <person name="Hendrickson J."/>
            <person name="Watson A.R."/>
            <person name="Minot S.S."/>
            <person name="Greenfield N."/>
            <person name="Schopf L."/>
            <person name="Szabady R."/>
            <person name="Patarroyo J."/>
            <person name="Smith W."/>
            <person name="Harrison P."/>
            <person name="Kuijper E.J."/>
            <person name="Kelly C.P."/>
            <person name="Olle B."/>
            <person name="Bobilev D."/>
            <person name="Silber J.L."/>
            <person name="Bucci V."/>
            <person name="Roberts B."/>
            <person name="Faith J."/>
            <person name="Norman J.M."/>
        </authorList>
    </citation>
    <scope>NUCLEOTIDE SEQUENCE</scope>
    <source>
        <strain evidence="6">VE303-04</strain>
    </source>
</reference>
<dbReference type="PANTHER" id="PTHR37326">
    <property type="entry name" value="BLL3975 PROTEIN"/>
    <property type="match status" value="1"/>
</dbReference>
<keyword evidence="3" id="KW-0378">Hydrolase</keyword>
<comment type="cofactor">
    <cofactor evidence="1">
        <name>Zn(2+)</name>
        <dbReference type="ChEBI" id="CHEBI:29105"/>
    </cofactor>
</comment>
<evidence type="ECO:0000256" key="4">
    <source>
        <dbReference type="ARBA" id="ARBA00022833"/>
    </source>
</evidence>
<dbReference type="GO" id="GO:0016788">
    <property type="term" value="F:hydrolase activity, acting on ester bonds"/>
    <property type="evidence" value="ECO:0007669"/>
    <property type="project" value="InterPro"/>
</dbReference>
<dbReference type="InterPro" id="IPR053138">
    <property type="entry name" value="N-alpha-Ac-DABA_deacetylase"/>
</dbReference>
<evidence type="ECO:0000256" key="1">
    <source>
        <dbReference type="ARBA" id="ARBA00001947"/>
    </source>
</evidence>
<proteinExistence type="predicted"/>
<sequence length="312" mass="34367">MIKTVASLELPVNEKLLIRKNVITPEQVTGSEKRFCVVTGTHGDELEGQYVCYELNRRIREQIHYLKGTVEIYPALNPLGLDTITRAFPVFDVDMNRIFPGTDDGSVAELVAGMIVKDLAGADMCIDVHASNIYIREIPQVRLNESTSGSLLKYAGRLNTEFVWVHHASTVLESTLAHTLNMIGVPTLVVEMGVGMRITEKFCFQLVDGIFCLMKDLGIWDGPVITPKEPVVSLGGEVGFVNAEKSGLFVPKVKHRNDIKKGEIIGEIVNPLEGTVEERLYAPCDGLIFTLRAYPMVERGSLIARILGGGGR</sequence>
<feature type="domain" description="Succinylglutamate desuccinylase/Aspartoacylase catalytic" evidence="5">
    <location>
        <begin position="33"/>
        <end position="211"/>
    </location>
</feature>
<dbReference type="GeneID" id="57971106"/>
<evidence type="ECO:0000256" key="3">
    <source>
        <dbReference type="ARBA" id="ARBA00022801"/>
    </source>
</evidence>
<dbReference type="GO" id="GO:0046872">
    <property type="term" value="F:metal ion binding"/>
    <property type="evidence" value="ECO:0007669"/>
    <property type="project" value="UniProtKB-KW"/>
</dbReference>
<dbReference type="InterPro" id="IPR055438">
    <property type="entry name" value="AstE_AspA_cat"/>
</dbReference>
<protein>
    <submittedName>
        <fullName evidence="6">M14 family metallopeptidase</fullName>
    </submittedName>
</protein>